<evidence type="ECO:0000256" key="9">
    <source>
        <dbReference type="ARBA" id="ARBA00023136"/>
    </source>
</evidence>
<dbReference type="InterPro" id="IPR023214">
    <property type="entry name" value="HAD_sf"/>
</dbReference>
<dbReference type="EMBL" id="JACJQL010000084">
    <property type="protein sequence ID" value="MBD2255237.1"/>
    <property type="molecule type" value="Genomic_DNA"/>
</dbReference>
<dbReference type="InterPro" id="IPR008250">
    <property type="entry name" value="ATPase_P-typ_transduc_dom_A_sf"/>
</dbReference>
<dbReference type="SUPFAM" id="SSF56784">
    <property type="entry name" value="HAD-like"/>
    <property type="match status" value="1"/>
</dbReference>
<dbReference type="InterPro" id="IPR018303">
    <property type="entry name" value="ATPase_P-typ_P_site"/>
</dbReference>
<keyword evidence="5" id="KW-0547">Nucleotide-binding</keyword>
<feature type="domain" description="Cation-transporting P-type ATPase N-terminal" evidence="11">
    <location>
        <begin position="6"/>
        <end position="79"/>
    </location>
</feature>
<keyword evidence="7" id="KW-1278">Translocase</keyword>
<organism evidence="12 13">
    <name type="scientific">Nostoc parmelioides FACHB-3921</name>
    <dbReference type="NCBI Taxonomy" id="2692909"/>
    <lineage>
        <taxon>Bacteria</taxon>
        <taxon>Bacillati</taxon>
        <taxon>Cyanobacteriota</taxon>
        <taxon>Cyanophyceae</taxon>
        <taxon>Nostocales</taxon>
        <taxon>Nostocaceae</taxon>
        <taxon>Nostoc</taxon>
    </lineage>
</organism>
<evidence type="ECO:0000256" key="8">
    <source>
        <dbReference type="ARBA" id="ARBA00022989"/>
    </source>
</evidence>
<keyword evidence="4 10" id="KW-0812">Transmembrane</keyword>
<dbReference type="InterPro" id="IPR050510">
    <property type="entry name" value="Cation_transp_ATPase_P-type"/>
</dbReference>
<evidence type="ECO:0000256" key="3">
    <source>
        <dbReference type="ARBA" id="ARBA00022475"/>
    </source>
</evidence>
<dbReference type="Pfam" id="PF00689">
    <property type="entry name" value="Cation_ATPase_C"/>
    <property type="match status" value="1"/>
</dbReference>
<dbReference type="Gene3D" id="1.20.1110.10">
    <property type="entry name" value="Calcium-transporting ATPase, transmembrane domain"/>
    <property type="match status" value="1"/>
</dbReference>
<keyword evidence="8 10" id="KW-1133">Transmembrane helix</keyword>
<protein>
    <submittedName>
        <fullName evidence="12">Cation-transporting P-type ATPase</fullName>
    </submittedName>
</protein>
<keyword evidence="6" id="KW-0067">ATP-binding</keyword>
<feature type="transmembrane region" description="Helical" evidence="10">
    <location>
        <begin position="59"/>
        <end position="76"/>
    </location>
</feature>
<dbReference type="SUPFAM" id="SSF81653">
    <property type="entry name" value="Calcium ATPase, transduction domain A"/>
    <property type="match status" value="1"/>
</dbReference>
<dbReference type="Gene3D" id="3.40.50.1000">
    <property type="entry name" value="HAD superfamily/HAD-like"/>
    <property type="match status" value="1"/>
</dbReference>
<dbReference type="InterPro" id="IPR059000">
    <property type="entry name" value="ATPase_P-type_domA"/>
</dbReference>
<keyword evidence="9 10" id="KW-0472">Membrane</keyword>
<dbReference type="SFLD" id="SFLDG00002">
    <property type="entry name" value="C1.7:_P-type_atpase_like"/>
    <property type="match status" value="1"/>
</dbReference>
<dbReference type="SMART" id="SM00831">
    <property type="entry name" value="Cation_ATPase_N"/>
    <property type="match status" value="1"/>
</dbReference>
<evidence type="ECO:0000256" key="10">
    <source>
        <dbReference type="SAM" id="Phobius"/>
    </source>
</evidence>
<dbReference type="InterPro" id="IPR006068">
    <property type="entry name" value="ATPase_P-typ_cation-transptr_C"/>
</dbReference>
<dbReference type="PRINTS" id="PR00119">
    <property type="entry name" value="CATATPASE"/>
</dbReference>
<comment type="caution">
    <text evidence="12">The sequence shown here is derived from an EMBL/GenBank/DDBJ whole genome shotgun (WGS) entry which is preliminary data.</text>
</comment>
<dbReference type="PANTHER" id="PTHR43294:SF21">
    <property type="entry name" value="CATION TRANSPORTING ATPASE"/>
    <property type="match status" value="1"/>
</dbReference>
<dbReference type="Pfam" id="PF13246">
    <property type="entry name" value="Cation_ATPase"/>
    <property type="match status" value="1"/>
</dbReference>
<proteinExistence type="inferred from homology"/>
<keyword evidence="13" id="KW-1185">Reference proteome</keyword>
<comment type="subcellular location">
    <subcellularLocation>
        <location evidence="1">Cell membrane</location>
        <topology evidence="1">Multi-pass membrane protein</topology>
    </subcellularLocation>
</comment>
<dbReference type="SFLD" id="SFLDF00027">
    <property type="entry name" value="p-type_atpase"/>
    <property type="match status" value="1"/>
</dbReference>
<evidence type="ECO:0000256" key="2">
    <source>
        <dbReference type="ARBA" id="ARBA00005675"/>
    </source>
</evidence>
<dbReference type="PRINTS" id="PR00121">
    <property type="entry name" value="NAKATPASE"/>
</dbReference>
<feature type="transmembrane region" description="Helical" evidence="10">
    <location>
        <begin position="913"/>
        <end position="934"/>
    </location>
</feature>
<evidence type="ECO:0000259" key="11">
    <source>
        <dbReference type="SMART" id="SM00831"/>
    </source>
</evidence>
<evidence type="ECO:0000256" key="4">
    <source>
        <dbReference type="ARBA" id="ARBA00022692"/>
    </source>
</evidence>
<feature type="transmembrane region" description="Helical" evidence="10">
    <location>
        <begin position="820"/>
        <end position="847"/>
    </location>
</feature>
<sequence length="977" mass="106763">MSFHQPVWTLPIAAVYELLGTTENGLTEYEAIQSLECYGANELPETAQRPMWLRFTDQLTHFMALLLWIAGILAFISGTPELGWAIWAVIWINAVFSFWQEFQAEQALSALKNVLPIQVKVYRDGELKQIPARELVRGDVMQLEEGDSLSETLRDRVSADARLVTSESLYLDVSVLTGESLPVARNAYPVRVREVASIRGGKTLPTGEQPLQEPTNLAEIPNLVLAGSTVSSGRGVAVVYATGAQTEFGHVAHLTTIVQHEPSTLEVQVAQVVRVITAIALTMGVLVFLLTSLLVGMEVSFMFAIGIIVALVPEGLLPTVTLSLAIGVRRMVRRNALVRRLSAVETLSATTVICTDKTGTLTKNEMTVHYLWIPWQPIVNEQPETPLAISPTLIEVTGAGYDPTFGKVQMSSDFAAAWKVNLLLTGAALCSNARLIHLTAPSRWQEIGDPTEAALLVAAAKAGLNLEILQKQLPRLREVPFDSRRRMMTVILDWRASTVWTGDLPNLAFTKGAPLEVLRHCTSILRNGTLADINQDDWNQVVAANDSLAAQGFRVLGVAARRGGSEMLDLRSQDLEQNLTFIGLVAMFDPPRPEVSDAIAQCHAAGIKVTMVTGDYGLTAEAIARQIGLVNNSVRVVTGESIGHLSDAQLKQIVKYRSGLVFARMSPEHKLRLVQAYKDIGDVVAVTGDGVNDAPALRAAHIGVAMGMNGTDVAREAADIVLIDDNFATIVSAIKQGRAVYQNIRKFMTYILASNVAELVPFLLMVALKIPPALVIMQILAIDLGTDLVPALALGAEKPEVGIMQQPPRKKSRSLLDRSLLLRAYCFLGLLEAILGMVAFFLVWWSYGYNLQQLQVVTPSILSHSANAASVAIYAQATTMTLATIVACQDGNVFACRSDLTSIWRLGLFSNPLIWLGIAIEWMLVILITNSIFLSGIFSTAPLAPWQWLLLLVCPPIILGAEELRKVAWLRNRRHRR</sequence>
<dbReference type="InterPro" id="IPR044492">
    <property type="entry name" value="P_typ_ATPase_HD_dom"/>
</dbReference>
<dbReference type="InterPro" id="IPR023299">
    <property type="entry name" value="ATPase_P-typ_cyto_dom_N"/>
</dbReference>
<dbReference type="InterPro" id="IPR023298">
    <property type="entry name" value="ATPase_P-typ_TM_dom_sf"/>
</dbReference>
<evidence type="ECO:0000256" key="5">
    <source>
        <dbReference type="ARBA" id="ARBA00022741"/>
    </source>
</evidence>
<keyword evidence="3" id="KW-1003">Cell membrane</keyword>
<feature type="transmembrane region" description="Helical" evidence="10">
    <location>
        <begin position="946"/>
        <end position="964"/>
    </location>
</feature>
<dbReference type="PANTHER" id="PTHR43294">
    <property type="entry name" value="SODIUM/POTASSIUM-TRANSPORTING ATPASE SUBUNIT ALPHA"/>
    <property type="match status" value="1"/>
</dbReference>
<reference evidence="12 13" key="1">
    <citation type="journal article" date="2020" name="ISME J.">
        <title>Comparative genomics reveals insights into cyanobacterial evolution and habitat adaptation.</title>
        <authorList>
            <person name="Chen M.Y."/>
            <person name="Teng W.K."/>
            <person name="Zhao L."/>
            <person name="Hu C.X."/>
            <person name="Zhou Y.K."/>
            <person name="Han B.P."/>
            <person name="Song L.R."/>
            <person name="Shu W.S."/>
        </authorList>
    </citation>
    <scope>NUCLEOTIDE SEQUENCE [LARGE SCALE GENOMIC DNA]</scope>
    <source>
        <strain evidence="12 13">FACHB-3921</strain>
    </source>
</reference>
<dbReference type="Gene3D" id="3.40.1110.10">
    <property type="entry name" value="Calcium-transporting ATPase, cytoplasmic domain N"/>
    <property type="match status" value="1"/>
</dbReference>
<name>A0ABR8BM87_9NOSO</name>
<accession>A0ABR8BM87</accession>
<dbReference type="Pfam" id="PF00122">
    <property type="entry name" value="E1-E2_ATPase"/>
    <property type="match status" value="1"/>
</dbReference>
<evidence type="ECO:0000256" key="6">
    <source>
        <dbReference type="ARBA" id="ARBA00022840"/>
    </source>
</evidence>
<dbReference type="RefSeq" id="WP_190571975.1">
    <property type="nucleotide sequence ID" value="NZ_JACJQL010000084.1"/>
</dbReference>
<dbReference type="NCBIfam" id="TIGR01494">
    <property type="entry name" value="ATPase_P-type"/>
    <property type="match status" value="2"/>
</dbReference>
<comment type="similarity">
    <text evidence="2">Belongs to the cation transport ATPase (P-type) (TC 3.A.3) family. Type IIA subfamily.</text>
</comment>
<feature type="transmembrane region" description="Helical" evidence="10">
    <location>
        <begin position="301"/>
        <end position="326"/>
    </location>
</feature>
<dbReference type="InterPro" id="IPR004014">
    <property type="entry name" value="ATPase_P-typ_cation-transptr_N"/>
</dbReference>
<dbReference type="PROSITE" id="PS00154">
    <property type="entry name" value="ATPASE_E1_E2"/>
    <property type="match status" value="1"/>
</dbReference>
<feature type="transmembrane region" description="Helical" evidence="10">
    <location>
        <begin position="82"/>
        <end position="99"/>
    </location>
</feature>
<evidence type="ECO:0000313" key="12">
    <source>
        <dbReference type="EMBL" id="MBD2255237.1"/>
    </source>
</evidence>
<feature type="transmembrane region" description="Helical" evidence="10">
    <location>
        <begin position="272"/>
        <end position="295"/>
    </location>
</feature>
<dbReference type="Gene3D" id="2.70.150.10">
    <property type="entry name" value="Calcium-transporting ATPase, cytoplasmic transduction domain A"/>
    <property type="match status" value="1"/>
</dbReference>
<dbReference type="InterPro" id="IPR036412">
    <property type="entry name" value="HAD-like_sf"/>
</dbReference>
<dbReference type="SUPFAM" id="SSF81660">
    <property type="entry name" value="Metal cation-transporting ATPase, ATP-binding domain N"/>
    <property type="match status" value="1"/>
</dbReference>
<gene>
    <name evidence="12" type="ORF">H6G14_28890</name>
</gene>
<evidence type="ECO:0000313" key="13">
    <source>
        <dbReference type="Proteomes" id="UP000621307"/>
    </source>
</evidence>
<evidence type="ECO:0000256" key="7">
    <source>
        <dbReference type="ARBA" id="ARBA00022967"/>
    </source>
</evidence>
<dbReference type="SFLD" id="SFLDS00003">
    <property type="entry name" value="Haloacid_Dehalogenase"/>
    <property type="match status" value="1"/>
</dbReference>
<dbReference type="InterPro" id="IPR001757">
    <property type="entry name" value="P_typ_ATPase"/>
</dbReference>
<dbReference type="Proteomes" id="UP000621307">
    <property type="component" value="Unassembled WGS sequence"/>
</dbReference>
<dbReference type="SUPFAM" id="SSF81665">
    <property type="entry name" value="Calcium ATPase, transmembrane domain M"/>
    <property type="match status" value="1"/>
</dbReference>
<dbReference type="Pfam" id="PF00690">
    <property type="entry name" value="Cation_ATPase_N"/>
    <property type="match status" value="1"/>
</dbReference>
<evidence type="ECO:0000256" key="1">
    <source>
        <dbReference type="ARBA" id="ARBA00004651"/>
    </source>
</evidence>